<dbReference type="GO" id="GO:0004519">
    <property type="term" value="F:endonuclease activity"/>
    <property type="evidence" value="ECO:0007669"/>
    <property type="project" value="UniProtKB-KW"/>
</dbReference>
<keyword evidence="4" id="KW-0540">Nuclease</keyword>
<feature type="region of interest" description="Disordered" evidence="8">
    <location>
        <begin position="563"/>
        <end position="620"/>
    </location>
</feature>
<dbReference type="CDD" id="cd00303">
    <property type="entry name" value="retropepsin_like"/>
    <property type="match status" value="1"/>
</dbReference>
<reference evidence="10 11" key="2">
    <citation type="submission" date="2020-07" db="EMBL/GenBank/DDBJ databases">
        <title>Genome assembly of wild tea tree DASZ reveals pedigree and selection history of tea varieties.</title>
        <authorList>
            <person name="Zhang W."/>
        </authorList>
    </citation>
    <scope>NUCLEOTIDE SEQUENCE [LARGE SCALE GENOMIC DNA]</scope>
    <source>
        <strain evidence="11">cv. G240</strain>
        <tissue evidence="10">Leaf</tissue>
    </source>
</reference>
<evidence type="ECO:0000256" key="6">
    <source>
        <dbReference type="ARBA" id="ARBA00022801"/>
    </source>
</evidence>
<feature type="region of interest" description="Disordered" evidence="8">
    <location>
        <begin position="1039"/>
        <end position="1063"/>
    </location>
</feature>
<dbReference type="Gene3D" id="3.30.70.270">
    <property type="match status" value="2"/>
</dbReference>
<dbReference type="Gene3D" id="3.10.20.370">
    <property type="match status" value="1"/>
</dbReference>
<dbReference type="EMBL" id="JACBKZ010000014">
    <property type="protein sequence ID" value="KAF5932115.1"/>
    <property type="molecule type" value="Genomic_DNA"/>
</dbReference>
<dbReference type="PANTHER" id="PTHR37984:SF5">
    <property type="entry name" value="PROTEIN NYNRIN-LIKE"/>
    <property type="match status" value="1"/>
</dbReference>
<dbReference type="CDD" id="cd09274">
    <property type="entry name" value="RNase_HI_RT_Ty3"/>
    <property type="match status" value="1"/>
</dbReference>
<dbReference type="Proteomes" id="UP000593564">
    <property type="component" value="Unassembled WGS sequence"/>
</dbReference>
<feature type="compositionally biased region" description="Basic and acidic residues" evidence="8">
    <location>
        <begin position="1052"/>
        <end position="1063"/>
    </location>
</feature>
<evidence type="ECO:0000256" key="2">
    <source>
        <dbReference type="ARBA" id="ARBA00022679"/>
    </source>
</evidence>
<reference evidence="11" key="1">
    <citation type="journal article" date="2020" name="Nat. Commun.">
        <title>Genome assembly of wild tea tree DASZ reveals pedigree and selection history of tea varieties.</title>
        <authorList>
            <person name="Zhang W."/>
            <person name="Zhang Y."/>
            <person name="Qiu H."/>
            <person name="Guo Y."/>
            <person name="Wan H."/>
            <person name="Zhang X."/>
            <person name="Scossa F."/>
            <person name="Alseekh S."/>
            <person name="Zhang Q."/>
            <person name="Wang P."/>
            <person name="Xu L."/>
            <person name="Schmidt M.H."/>
            <person name="Jia X."/>
            <person name="Li D."/>
            <person name="Zhu A."/>
            <person name="Guo F."/>
            <person name="Chen W."/>
            <person name="Ni D."/>
            <person name="Usadel B."/>
            <person name="Fernie A.R."/>
            <person name="Wen W."/>
        </authorList>
    </citation>
    <scope>NUCLEOTIDE SEQUENCE [LARGE SCALE GENOMIC DNA]</scope>
    <source>
        <strain evidence="11">cv. G240</strain>
    </source>
</reference>
<dbReference type="FunFam" id="3.30.70.270:FF:000020">
    <property type="entry name" value="Transposon Tf2-6 polyprotein-like Protein"/>
    <property type="match status" value="1"/>
</dbReference>
<dbReference type="InterPro" id="IPR043502">
    <property type="entry name" value="DNA/RNA_pol_sf"/>
</dbReference>
<evidence type="ECO:0000313" key="11">
    <source>
        <dbReference type="Proteomes" id="UP000593564"/>
    </source>
</evidence>
<dbReference type="GO" id="GO:0003964">
    <property type="term" value="F:RNA-directed DNA polymerase activity"/>
    <property type="evidence" value="ECO:0007669"/>
    <property type="project" value="UniProtKB-KW"/>
</dbReference>
<dbReference type="PROSITE" id="PS50878">
    <property type="entry name" value="RT_POL"/>
    <property type="match status" value="1"/>
</dbReference>
<dbReference type="Gene3D" id="3.10.10.10">
    <property type="entry name" value="HIV Type 1 Reverse Transcriptase, subunit A, domain 1"/>
    <property type="match status" value="1"/>
</dbReference>
<dbReference type="PANTHER" id="PTHR37984">
    <property type="entry name" value="PROTEIN CBG26694"/>
    <property type="match status" value="1"/>
</dbReference>
<evidence type="ECO:0000313" key="10">
    <source>
        <dbReference type="EMBL" id="KAF5932115.1"/>
    </source>
</evidence>
<feature type="domain" description="Reverse transcriptase" evidence="9">
    <location>
        <begin position="1713"/>
        <end position="1892"/>
    </location>
</feature>
<organism evidence="10 11">
    <name type="scientific">Camellia sinensis</name>
    <name type="common">Tea plant</name>
    <name type="synonym">Thea sinensis</name>
    <dbReference type="NCBI Taxonomy" id="4442"/>
    <lineage>
        <taxon>Eukaryota</taxon>
        <taxon>Viridiplantae</taxon>
        <taxon>Streptophyta</taxon>
        <taxon>Embryophyta</taxon>
        <taxon>Tracheophyta</taxon>
        <taxon>Spermatophyta</taxon>
        <taxon>Magnoliopsida</taxon>
        <taxon>eudicotyledons</taxon>
        <taxon>Gunneridae</taxon>
        <taxon>Pentapetalae</taxon>
        <taxon>asterids</taxon>
        <taxon>Ericales</taxon>
        <taxon>Theaceae</taxon>
        <taxon>Camellia</taxon>
    </lineage>
</organism>
<dbReference type="InterPro" id="IPR005162">
    <property type="entry name" value="Retrotrans_gag_dom"/>
</dbReference>
<keyword evidence="5" id="KW-0255">Endonuclease</keyword>
<keyword evidence="2" id="KW-0808">Transferase</keyword>
<feature type="compositionally biased region" description="Pro residues" evidence="8">
    <location>
        <begin position="591"/>
        <end position="600"/>
    </location>
</feature>
<dbReference type="InterPro" id="IPR041373">
    <property type="entry name" value="RT_RNaseH"/>
</dbReference>
<dbReference type="Pfam" id="PF00078">
    <property type="entry name" value="RVT_1"/>
    <property type="match status" value="1"/>
</dbReference>
<dbReference type="Pfam" id="PF17917">
    <property type="entry name" value="RT_RNaseH"/>
    <property type="match status" value="1"/>
</dbReference>
<dbReference type="InterPro" id="IPR021109">
    <property type="entry name" value="Peptidase_aspartic_dom_sf"/>
</dbReference>
<proteinExistence type="predicted"/>
<dbReference type="SUPFAM" id="SSF56672">
    <property type="entry name" value="DNA/RNA polymerases"/>
    <property type="match status" value="1"/>
</dbReference>
<evidence type="ECO:0000256" key="4">
    <source>
        <dbReference type="ARBA" id="ARBA00022722"/>
    </source>
</evidence>
<dbReference type="SUPFAM" id="SSF50630">
    <property type="entry name" value="Acid proteases"/>
    <property type="match status" value="1"/>
</dbReference>
<keyword evidence="3" id="KW-0548">Nucleotidyltransferase</keyword>
<feature type="region of interest" description="Disordered" evidence="8">
    <location>
        <begin position="318"/>
        <end position="348"/>
    </location>
</feature>
<evidence type="ECO:0000256" key="1">
    <source>
        <dbReference type="ARBA" id="ARBA00012493"/>
    </source>
</evidence>
<evidence type="ECO:0000256" key="8">
    <source>
        <dbReference type="SAM" id="MobiDB-lite"/>
    </source>
</evidence>
<evidence type="ECO:0000259" key="9">
    <source>
        <dbReference type="PROSITE" id="PS50878"/>
    </source>
</evidence>
<keyword evidence="11" id="KW-1185">Reference proteome</keyword>
<dbReference type="GO" id="GO:0016787">
    <property type="term" value="F:hydrolase activity"/>
    <property type="evidence" value="ECO:0007669"/>
    <property type="project" value="UniProtKB-KW"/>
</dbReference>
<protein>
    <recommendedName>
        <fullName evidence="1">RNA-directed DNA polymerase</fullName>
        <ecNumber evidence="1">2.7.7.49</ecNumber>
    </recommendedName>
</protein>
<gene>
    <name evidence="10" type="ORF">HYC85_028286</name>
</gene>
<dbReference type="Gene3D" id="2.40.70.10">
    <property type="entry name" value="Acid Proteases"/>
    <property type="match status" value="1"/>
</dbReference>
<feature type="compositionally biased region" description="Polar residues" evidence="8">
    <location>
        <begin position="607"/>
        <end position="620"/>
    </location>
</feature>
<dbReference type="InterPro" id="IPR000477">
    <property type="entry name" value="RT_dom"/>
</dbReference>
<sequence>MHYLGLRASVHAFRGTSFSAAASYSASLQECMYQYMSLGIKPAGFSSELSVSGLRASDQYMSLSIKPTGYGSVLTVSGLRASVLYCRHQACGHQFCITGIKPAGISQYLRINYLRISDSVSGNNDTGIIISVRGQCVSFSTIASNSAGIPQAHWTRGRRLHRSEDLIDGQPVFRSLPPVTRRKPKRRSTSEQSEQWVTLSEDYRTEVSITAVEIDIPVRQMDQPNTSGMEALMRQMQESMKQMHDDAARQAEFSKQQATVMAQQAELIARLQLQNTASPSQTIPPPAGAPIPEQAPVVQNIPPNTQNTVPTVQILQEDTSLPTGPAPPPLPPQLSKVHTSNHPDSPSEVEVDHTALKLSKLEKLFKKSQGAKAMPDIGDGYTEEAVTLPDRFKMPQIDRFDGTGDPMVHIRLFADVLRPMGLTRPQKLSLFGRTLSGVASHWYARLQDEVKKNWDEMAEAFVTQYSYNTQIEITTRDLETTRQEPKESFSDFVIRWRAKASTMTLRPTDKDQIRMIVRNLHPKLMLRMIVVPFPTFADLHDMGVQIEDAMKQGLFDHDREQPRRTFNRNNNAGPSGAANTRASEVGMVTTTPPPPPPPRPMTATPFSGASGSNTQATNRFQPRGQRTFTPLYMPLTKVLGILIRKNHLKPLEPKPLPNPLPPSYDPSRYCAYHQQHGHDTDRCYRLRHEIQDLIDKQVIAPPDQPNVTTNPLPPHNQAPPPKRINFIQTGVASYDPSIYITPTHLPKPEVLLPDCTDFLCMVDISKTQPEPMVVTVEDRVGQISGENEIVESETGQNFAGGAYDPSKHILSTSRIGLGVELPETGELCMIREDGSRLWADNLTTVEEDFANLQFLDDQELGDASINWYDYEGSEEATGWLEDQPDAVGEAQPEQSPAGAEISVVAGTAENQVVSPESAGVKNSARDMGIMDTGTVEQTAVLTQLEQRKFEETERIRKAKGPEGTESAVCTKTDNAASIWTESTESASGPEPDRCLLAASGMWWEDDDLCLAHTDEDWGNNQPDDTWYLDEVNHMTRSGRYFKPPYLDQPEASGKDREVERQKEKQIEDEAVLKQLKKIQADISIWGLLMASRVHREAVLSAMDKSKLSIDTTSEQLVGLVFPGGGSPALTFSDKELPPEGTNHNKPLYVSVECRDKWIPVVLVDTGSAINVCPTRTAYAIGLKPVDFVPTTQVIRAYDNTSREVMGTVKIQTKVGPGQHGIEFHILGVPATFNLLLGRPWLHQVKAVSSTLHQMLKYPHGKGVAIVFGNSSIHPPPEVSTPVLEIEHGTEDVFLSGFTLAEAQVVRNVMAANEGMYVSAQSIYLMNKLKHTPGMGLGRSGRKGVSVLAEVPHNPHAFGLGYLPTKEDWTHLGYPERTLRPGGGRFSILRLPGAMAKRVPGFEIFFDIQLSGDDVAEAQTDPPTEVEQCEAVDPESTELEMGVALASLLSDPPIGQECLRDNSSVSVIGDEIAAGFPAPILDASIAPSLIWQYEEGFLSSSSGSGSEPESDSAESSASESDSSSTESESGIPGGDNPDTTVLSRSSFSFSFESVVTEESDGLEVFNENDVDVVSEYFSVPLIYCLNQDFQNFDENSEEEIPPVLQRLIDQEQERFVKPLMDEITTVNVGTEKDPRLVQIGSTLSSEERERLVALLKDFKDVFAWSYEDMPGIDPEIVQHRIPLDPEARPVKQKLKRIRPDWALKIKEEVTKQIDAGFLLVSEYPTWLANIVPVPKKDGRIRVCVDFRDLNRASPKDDFPLPHIDELVDSTAGHALLSFMDGFSGYNQIVMAPEDREKTAFTTPWGTYCYRVMPFGLKNAGATYQRAATTILHDMIHKEVEVYVDDMIVKSKDREGHYTALQKFFQRIKEFWLRLNPQKCTFGVTAGKMLGFLITQRGIEVDPSKIKAILEMPPPRTEKEVRGFLGKVQFIRRFISKLTLTCEPLFGLLKKGKKFQWDGRCQAAFEQIKEYLQNPPVLSPPEPGRPLILYLSVTETTMGCMLAQESEDKVERAIYYLSKKMLDYETRYTPLEKACLALVWATRKLRHYLLAHSVMLVSRLDPIKYLFEKPALTGRLARWLLLLSEFDLKYITRKSVKGRAVAEFLADHPVEGDEAVEYLFPDEAILHVEDETWTMYFDGASN</sequence>
<feature type="compositionally biased region" description="Polar residues" evidence="8">
    <location>
        <begin position="567"/>
        <end position="582"/>
    </location>
</feature>
<dbReference type="EC" id="2.7.7.49" evidence="1"/>
<comment type="caution">
    <text evidence="10">The sequence shown here is derived from an EMBL/GenBank/DDBJ whole genome shotgun (WGS) entry which is preliminary data.</text>
</comment>
<feature type="region of interest" description="Disordered" evidence="8">
    <location>
        <begin position="171"/>
        <end position="194"/>
    </location>
</feature>
<feature type="compositionally biased region" description="Low complexity" evidence="8">
    <location>
        <begin position="1499"/>
        <end position="1528"/>
    </location>
</feature>
<feature type="region of interest" description="Disordered" evidence="8">
    <location>
        <begin position="1499"/>
        <end position="1538"/>
    </location>
</feature>
<dbReference type="CDD" id="cd01647">
    <property type="entry name" value="RT_LTR"/>
    <property type="match status" value="1"/>
</dbReference>
<name>A0A7J7FUT5_CAMSI</name>
<evidence type="ECO:0000256" key="7">
    <source>
        <dbReference type="ARBA" id="ARBA00022918"/>
    </source>
</evidence>
<evidence type="ECO:0000256" key="5">
    <source>
        <dbReference type="ARBA" id="ARBA00022759"/>
    </source>
</evidence>
<keyword evidence="6" id="KW-0378">Hydrolase</keyword>
<dbReference type="InterPro" id="IPR050951">
    <property type="entry name" value="Retrovirus_Pol_polyprotein"/>
</dbReference>
<dbReference type="Pfam" id="PF03732">
    <property type="entry name" value="Retrotrans_gag"/>
    <property type="match status" value="1"/>
</dbReference>
<dbReference type="InterPro" id="IPR043128">
    <property type="entry name" value="Rev_trsase/Diguanyl_cyclase"/>
</dbReference>
<evidence type="ECO:0000256" key="3">
    <source>
        <dbReference type="ARBA" id="ARBA00022695"/>
    </source>
</evidence>
<keyword evidence="7" id="KW-0695">RNA-directed DNA polymerase</keyword>
<accession>A0A7J7FUT5</accession>